<dbReference type="AlphaFoldDB" id="A0A2T4ZD14"/>
<dbReference type="Pfam" id="PF00149">
    <property type="entry name" value="Metallophos"/>
    <property type="match status" value="1"/>
</dbReference>
<dbReference type="Pfam" id="PF09992">
    <property type="entry name" value="NAGPA"/>
    <property type="match status" value="1"/>
</dbReference>
<dbReference type="InterPro" id="IPR018711">
    <property type="entry name" value="NAGPA"/>
</dbReference>
<reference evidence="4 5" key="1">
    <citation type="submission" date="2018-04" db="EMBL/GenBank/DDBJ databases">
        <title>Genomic Encyclopedia of Archaeal and Bacterial Type Strains, Phase II (KMG-II): from individual species to whole genera.</title>
        <authorList>
            <person name="Goeker M."/>
        </authorList>
    </citation>
    <scope>NUCLEOTIDE SEQUENCE [LARGE SCALE GENOMIC DNA]</scope>
    <source>
        <strain evidence="4 5">DSM 45169</strain>
    </source>
</reference>
<gene>
    <name evidence="4" type="ORF">C8J48_2412</name>
</gene>
<dbReference type="InterPro" id="IPR029052">
    <property type="entry name" value="Metallo-depent_PP-like"/>
</dbReference>
<evidence type="ECO:0000259" key="3">
    <source>
        <dbReference type="Pfam" id="PF09992"/>
    </source>
</evidence>
<proteinExistence type="predicted"/>
<evidence type="ECO:0000259" key="2">
    <source>
        <dbReference type="Pfam" id="PF00149"/>
    </source>
</evidence>
<dbReference type="InterPro" id="IPR004843">
    <property type="entry name" value="Calcineurin-like_PHP"/>
</dbReference>
<feature type="signal peptide" evidence="1">
    <location>
        <begin position="1"/>
        <end position="24"/>
    </location>
</feature>
<feature type="chain" id="PRO_5015486675" evidence="1">
    <location>
        <begin position="25"/>
        <end position="1108"/>
    </location>
</feature>
<dbReference type="GO" id="GO:0016787">
    <property type="term" value="F:hydrolase activity"/>
    <property type="evidence" value="ECO:0007669"/>
    <property type="project" value="InterPro"/>
</dbReference>
<comment type="caution">
    <text evidence="4">The sequence shown here is derived from an EMBL/GenBank/DDBJ whole genome shotgun (WGS) entry which is preliminary data.</text>
</comment>
<dbReference type="SUPFAM" id="SSF56300">
    <property type="entry name" value="Metallo-dependent phosphatases"/>
    <property type="match status" value="1"/>
</dbReference>
<name>A0A2T4ZD14_9BACL</name>
<dbReference type="Proteomes" id="UP000241639">
    <property type="component" value="Unassembled WGS sequence"/>
</dbReference>
<feature type="domain" description="Calcineurin-like phosphoesterase" evidence="2">
    <location>
        <begin position="758"/>
        <end position="951"/>
    </location>
</feature>
<sequence length="1108" mass="121853">MRGKKGFILWLVLILLLSPVSAWGQPPVHESGEKTQEVSLTRATSDAVSIIHEESTEEIIASGIRLTQFNRFDTQGWMEGAVLQVDLSEESVQTDLLTAGAVAASAPLRQQMEESGAIAGVNGDFFDINNTEAALGAEVRAGELLKSGGERMAASVSKERLGQISQLLLQGTVTAEGDTYHLGSINAPSLQAGELGLYTAEWGQASRKHLAREDGVEVRIQDGIVVDKREGEVFHQPLQAGETVLSGFGPAGDFLRPLSKGTSITIDYQTQPDHRDLLFAVGGGDWLVKDGKVATSDDGPIHPRTAVGFSRDGKEMILVAVDGRSQASRGMSLKELATWMKEKGAWNALNLDGGGSTTMVARSQGMKGLRLINTPSDGEERPVPNGIGIWNEARTGKLKGFRVEASSERVFSGLTRTFRAYAYDTVYAPLSLEDKKLKWTVDPDELGSFQGAALRGNRPGKGQVQVEYRGVKSQRDVHVLGKPVLLAIEPGTIGVEKGKNARFLVTGKDEEGYQTFIEPRDIQLDYDTDVVQIKPDEDGSFNVIPQVERGATVVTAQVGKLRTQVGITVGLEERGVDNFDDSTSPWQFSKVPAEVEGGLSYVEAPGREGQALRLDYDFTMSTRTRAVYAIPPQGPLELQGDVKKISVDAYGDEANGHWLRTRIKDAAGVYHTLDLARNVDWDGWKRVETEIPAGVEYPIQLDQIYLVEPDANKQDRGYILLDDVTVHVAEGLELEKPEIPHHPMVLQQGELPDNRWKYAVMNDMHIVSAHSDSKEVRNFERALSTIAEEEVDFVVFNGDLVDTDQREDYHFVKMLIEKHLDIPYYVTPGNHETYGSGNLDNFIDVFGPDADFHSFVHKGTRFILTNTSLGGLRESDEGQWTRFKQLLKHAQEEPAVQQLVIVGHHPLRDPSPAQNSQFSDGKEAELLQSLLTQFREESGKPAEMITAHAHVNHVDQLDGIPHIIMGPVGKALYGAAEDGGFYSYGVFGVQAGAKGTKKENEPWLLAEIRPILEDVTLQREVFPVGKTVSLPLKGIQAEGWTFPLAYPATFRVHGSDGLIVDGEEKKGQQEIARYDSEEQTIRFQREGTVTLTVKSGDFRKTFTLTGKK</sequence>
<evidence type="ECO:0000313" key="5">
    <source>
        <dbReference type="Proteomes" id="UP000241639"/>
    </source>
</evidence>
<dbReference type="PANTHER" id="PTHR40446:SF2">
    <property type="entry name" value="N-ACETYLGLUCOSAMINE-1-PHOSPHODIESTER ALPHA-N-ACETYLGLUCOSAMINIDASE"/>
    <property type="match status" value="1"/>
</dbReference>
<accession>A0A2T4ZD14</accession>
<keyword evidence="1" id="KW-0732">Signal</keyword>
<evidence type="ECO:0000256" key="1">
    <source>
        <dbReference type="SAM" id="SignalP"/>
    </source>
</evidence>
<dbReference type="PANTHER" id="PTHR40446">
    <property type="entry name" value="N-ACETYLGLUCOSAMINE-1-PHOSPHODIESTER ALPHA-N-ACETYLGLUCOSAMINIDASE"/>
    <property type="match status" value="1"/>
</dbReference>
<dbReference type="EMBL" id="PZZP01000001">
    <property type="protein sequence ID" value="PTM59781.1"/>
    <property type="molecule type" value="Genomic_DNA"/>
</dbReference>
<dbReference type="RefSeq" id="WP_170105425.1">
    <property type="nucleotide sequence ID" value="NZ_PZZP01000001.1"/>
</dbReference>
<feature type="domain" description="Phosphodiester glycosidase" evidence="3">
    <location>
        <begin position="215"/>
        <end position="389"/>
    </location>
</feature>
<keyword evidence="5" id="KW-1185">Reference proteome</keyword>
<organism evidence="4 5">
    <name type="scientific">Desmospora activa DSM 45169</name>
    <dbReference type="NCBI Taxonomy" id="1121389"/>
    <lineage>
        <taxon>Bacteria</taxon>
        <taxon>Bacillati</taxon>
        <taxon>Bacillota</taxon>
        <taxon>Bacilli</taxon>
        <taxon>Bacillales</taxon>
        <taxon>Thermoactinomycetaceae</taxon>
        <taxon>Desmospora</taxon>
    </lineage>
</organism>
<evidence type="ECO:0000313" key="4">
    <source>
        <dbReference type="EMBL" id="PTM59781.1"/>
    </source>
</evidence>
<dbReference type="Gene3D" id="3.60.21.10">
    <property type="match status" value="1"/>
</dbReference>
<protein>
    <submittedName>
        <fullName evidence="4">Calcineurin-like phosphoesterase family protein</fullName>
    </submittedName>
</protein>